<keyword evidence="4" id="KW-1185">Reference proteome</keyword>
<dbReference type="GO" id="GO:0004843">
    <property type="term" value="F:cysteine-type deubiquitinase activity"/>
    <property type="evidence" value="ECO:0007669"/>
    <property type="project" value="InterPro"/>
</dbReference>
<evidence type="ECO:0000313" key="3">
    <source>
        <dbReference type="EMBL" id="THG00937.1"/>
    </source>
</evidence>
<gene>
    <name evidence="3" type="ORF">TEA_001340</name>
</gene>
<organism evidence="3 4">
    <name type="scientific">Camellia sinensis var. sinensis</name>
    <name type="common">China tea</name>
    <dbReference type="NCBI Taxonomy" id="542762"/>
    <lineage>
        <taxon>Eukaryota</taxon>
        <taxon>Viridiplantae</taxon>
        <taxon>Streptophyta</taxon>
        <taxon>Embryophyta</taxon>
        <taxon>Tracheophyta</taxon>
        <taxon>Spermatophyta</taxon>
        <taxon>Magnoliopsida</taxon>
        <taxon>eudicotyledons</taxon>
        <taxon>Gunneridae</taxon>
        <taxon>Pentapetalae</taxon>
        <taxon>asterids</taxon>
        <taxon>Ericales</taxon>
        <taxon>Theaceae</taxon>
        <taxon>Camellia</taxon>
    </lineage>
</organism>
<feature type="domain" description="Peptidase C19 ubiquitin carboxyl-terminal hydrolase" evidence="2">
    <location>
        <begin position="379"/>
        <end position="450"/>
    </location>
</feature>
<name>A0A4V3WKH9_CAMSN</name>
<accession>A0A4V3WKH9</accession>
<dbReference type="InterPro" id="IPR045163">
    <property type="entry name" value="Focadhesin/RST1"/>
</dbReference>
<dbReference type="SUPFAM" id="SSF54001">
    <property type="entry name" value="Cysteine proteinases"/>
    <property type="match status" value="1"/>
</dbReference>
<dbReference type="GO" id="GO:0016579">
    <property type="term" value="P:protein deubiquitination"/>
    <property type="evidence" value="ECO:0007669"/>
    <property type="project" value="InterPro"/>
</dbReference>
<dbReference type="PANTHER" id="PTHR16212">
    <property type="entry name" value="FOCADHESIN FAMILY MEMBER"/>
    <property type="match status" value="1"/>
</dbReference>
<evidence type="ECO:0000313" key="4">
    <source>
        <dbReference type="Proteomes" id="UP000306102"/>
    </source>
</evidence>
<protein>
    <recommendedName>
        <fullName evidence="2">Peptidase C19 ubiquitin carboxyl-terminal hydrolase domain-containing protein</fullName>
    </recommendedName>
</protein>
<comment type="caution">
    <text evidence="3">The sequence shown here is derived from an EMBL/GenBank/DDBJ whole genome shotgun (WGS) entry which is preliminary data.</text>
</comment>
<dbReference type="Proteomes" id="UP000306102">
    <property type="component" value="Unassembled WGS sequence"/>
</dbReference>
<evidence type="ECO:0000259" key="2">
    <source>
        <dbReference type="Pfam" id="PF00443"/>
    </source>
</evidence>
<dbReference type="InterPro" id="IPR001394">
    <property type="entry name" value="Peptidase_C19_UCH"/>
</dbReference>
<feature type="region of interest" description="Disordered" evidence="1">
    <location>
        <begin position="271"/>
        <end position="292"/>
    </location>
</feature>
<dbReference type="PANTHER" id="PTHR16212:SF4">
    <property type="entry name" value="FOCADHESIN"/>
    <property type="match status" value="1"/>
</dbReference>
<dbReference type="STRING" id="542762.A0A4V3WKH9"/>
<dbReference type="Pfam" id="PF00443">
    <property type="entry name" value="UCH"/>
    <property type="match status" value="1"/>
</dbReference>
<reference evidence="3 4" key="1">
    <citation type="journal article" date="2018" name="Proc. Natl. Acad. Sci. U.S.A.">
        <title>Draft genome sequence of Camellia sinensis var. sinensis provides insights into the evolution of the tea genome and tea quality.</title>
        <authorList>
            <person name="Wei C."/>
            <person name="Yang H."/>
            <person name="Wang S."/>
            <person name="Zhao J."/>
            <person name="Liu C."/>
            <person name="Gao L."/>
            <person name="Xia E."/>
            <person name="Lu Y."/>
            <person name="Tai Y."/>
            <person name="She G."/>
            <person name="Sun J."/>
            <person name="Cao H."/>
            <person name="Tong W."/>
            <person name="Gao Q."/>
            <person name="Li Y."/>
            <person name="Deng W."/>
            <person name="Jiang X."/>
            <person name="Wang W."/>
            <person name="Chen Q."/>
            <person name="Zhang S."/>
            <person name="Li H."/>
            <person name="Wu J."/>
            <person name="Wang P."/>
            <person name="Li P."/>
            <person name="Shi C."/>
            <person name="Zheng F."/>
            <person name="Jian J."/>
            <person name="Huang B."/>
            <person name="Shan D."/>
            <person name="Shi M."/>
            <person name="Fang C."/>
            <person name="Yue Y."/>
            <person name="Li F."/>
            <person name="Li D."/>
            <person name="Wei S."/>
            <person name="Han B."/>
            <person name="Jiang C."/>
            <person name="Yin Y."/>
            <person name="Xia T."/>
            <person name="Zhang Z."/>
            <person name="Bennetzen J.L."/>
            <person name="Zhao S."/>
            <person name="Wan X."/>
        </authorList>
    </citation>
    <scope>NUCLEOTIDE SEQUENCE [LARGE SCALE GENOMIC DNA]</scope>
    <source>
        <strain evidence="4">cv. Shuchazao</strain>
        <tissue evidence="3">Leaf</tissue>
    </source>
</reference>
<evidence type="ECO:0000256" key="1">
    <source>
        <dbReference type="SAM" id="MobiDB-lite"/>
    </source>
</evidence>
<dbReference type="InterPro" id="IPR038765">
    <property type="entry name" value="Papain-like_cys_pep_sf"/>
</dbReference>
<sequence length="1376" mass="154465">MLSNASVDPVSLHLDEKLTHLCGKDLCYIYKVHDRLRWQNEKLYEPEIIAIGPYHHGKDNLQWMEEHKLRYLQLLLKRRNETSVDRYIVAMRDLQERAFRCYANSVWLNKDEFVKMMLLDSCFLVELFRKFTITSLEKILYAYNGISTCGVKHFLGLAHQITSFSLLKSVPLTSVIADKKKIWEHIHCATELREVGIKFKKSKHDTFFYDDVSLLCPCGILKNMLGGDEAVVSILNKISTCALAPCDNFYYSQVFYNELMAKKVKKKARSGQTEKRVSTLSQKTETVTQHSIPSTDNGLSVIKERKVCSHLDKDIDLAKFSSRIRSIGHIRCEDCRGVVDRWASKGRGKQVKKKVGGSVDKKPESKAIWNLLAMERLRNHFLELDESVGPLTVSLKKLFTETSQEAGLRNVINPKSFFGCVCAKASEFRGYEQHDSHELLRCLLDGLCTEELSARKQTILWKMGLPQIWVLLLLMASLRANYPVLFLVCACLLLRWGAVDAEAYAEAARNVLQILWDVGTSRHSGHGSLWAKARVSAYDALTHYEVVHIQKSIPDFKKRNMELLTSETDPEVLWAMEVFEVKIITYEHITQRRFVKEKRVAVNKIEKLLDVSPQVIFASVNSTGASQLPGAALFCPSLTPKDMTKGQQKVQGLQDVYAKYENALVEIAASLQLSRNILIALLSLQSWKPFMQRYMSTNIASGQLLSLGLISSCLHVTDHKQKFQNIEALIQVSSCSRSTLVKGACGVGMGFSCQDLLTWVEASDDPDLEKETYDTDSYVTYESLDKNYNDLEEDIWGIAGLFKTLFSSEGLDIVLSVGSCLALPSIVAFCQRVELMYDNELNQLVSGFRELISELVSVRKSGIFHQSLLMASCVGAGSLLACILNEGVHSLKVEVIKDLLALFRKSYSNPHPPLTHFGGMLGVVNALGAGAGTLVPNYPLKTLCTTYDQKDSFYIMGPLLPCPVLESQLTSLVQEIELQNTDSSFPSNAAGQKSVSQNFPKDNVVMELSLWLMHLNYPGVAPRLPALDWGAIIRRCMKYEGQIAESLSPDLAFISGNLREECLQLSLAHANQFDPLLSFLDELSDLSMFRTLELNLQSWFLSHLADLIKIFSGSRLEKLFDDMASFLSSLLSGEVCTVEQKSLLRVSCWNGLYLCMETSLDTREHVSNMENCMEVSEVNLVEGDGEFSKVVKTLQAKARLVQIGSIPPSELGKLKAYLLNTRSDGIWDVLVEVVATLQHVEGSIKKQWLVDAVESSSLRFVGMLCGSCSKYMPLLVVDRHTVLSDLPVTLSSLLSDSSWGLVAESVASYLWASTVRIYDWAMRIARSDDSPILQPIDKSKNVSAFFLLQVMHRTCVSLKDYLPPEKQFKLANLVVP</sequence>
<dbReference type="InterPro" id="IPR004158">
    <property type="entry name" value="DUF247_pln"/>
</dbReference>
<proteinExistence type="predicted"/>
<dbReference type="Gene3D" id="3.90.70.10">
    <property type="entry name" value="Cysteine proteinases"/>
    <property type="match status" value="1"/>
</dbReference>
<dbReference type="EMBL" id="SDRB02011558">
    <property type="protein sequence ID" value="THG00937.1"/>
    <property type="molecule type" value="Genomic_DNA"/>
</dbReference>
<feature type="compositionally biased region" description="Polar residues" evidence="1">
    <location>
        <begin position="278"/>
        <end position="292"/>
    </location>
</feature>
<dbReference type="Pfam" id="PF03140">
    <property type="entry name" value="DUF247"/>
    <property type="match status" value="1"/>
</dbReference>
<dbReference type="GO" id="GO:0060147">
    <property type="term" value="P:regulation of post-transcriptional gene silencing"/>
    <property type="evidence" value="ECO:0007669"/>
    <property type="project" value="InterPro"/>
</dbReference>